<comment type="caution">
    <text evidence="3">The sequence shown here is derived from an EMBL/GenBank/DDBJ whole genome shotgun (WGS) entry which is preliminary data.</text>
</comment>
<evidence type="ECO:0008006" key="5">
    <source>
        <dbReference type="Google" id="ProtNLM"/>
    </source>
</evidence>
<evidence type="ECO:0000313" key="4">
    <source>
        <dbReference type="Proteomes" id="UP000481153"/>
    </source>
</evidence>
<keyword evidence="4" id="KW-1185">Reference proteome</keyword>
<accession>A0A6G0XC41</accession>
<feature type="compositionally biased region" description="Basic and acidic residues" evidence="2">
    <location>
        <begin position="99"/>
        <end position="117"/>
    </location>
</feature>
<protein>
    <recommendedName>
        <fullName evidence="5">Centrosomal protein of 162 kDa</fullName>
    </recommendedName>
</protein>
<name>A0A6G0XC41_9STRA</name>
<sequence length="249" mass="29249">MVIRKLYKKNLELEKALGQAKNEIDRLSQPQAFEQKLANPPTAESVQSIESQKEEYLKHLAAEQDKTIQELKRKLDELSNADIVRKKNISSDIMHALQDEHRPGKNSRAEAMEESSRQKNSYLKLKGDYKRLLLQRTRAISGNTEIDKHAKELLALMERRLVKVEDEREQEIALYNLKLFETEQQNCDEYVAKKMLEQEIQKVAKDVKERDDIDDKIEKCMFGVFERLHQVEQENLKLREAHEKLLAKH</sequence>
<dbReference type="AlphaFoldDB" id="A0A6G0XC41"/>
<gene>
    <name evidence="3" type="ORF">Ae201684_006380</name>
</gene>
<evidence type="ECO:0000256" key="2">
    <source>
        <dbReference type="SAM" id="MobiDB-lite"/>
    </source>
</evidence>
<keyword evidence="1" id="KW-0175">Coiled coil</keyword>
<feature type="coiled-coil region" evidence="1">
    <location>
        <begin position="3"/>
        <end position="81"/>
    </location>
</feature>
<dbReference type="VEuPathDB" id="FungiDB:AeMF1_004978"/>
<reference evidence="3 4" key="1">
    <citation type="submission" date="2019-07" db="EMBL/GenBank/DDBJ databases">
        <title>Genomics analysis of Aphanomyces spp. identifies a new class of oomycete effector associated with host adaptation.</title>
        <authorList>
            <person name="Gaulin E."/>
        </authorList>
    </citation>
    <scope>NUCLEOTIDE SEQUENCE [LARGE SCALE GENOMIC DNA]</scope>
    <source>
        <strain evidence="3 4">ATCC 201684</strain>
    </source>
</reference>
<feature type="region of interest" description="Disordered" evidence="2">
    <location>
        <begin position="99"/>
        <end position="119"/>
    </location>
</feature>
<dbReference type="EMBL" id="VJMJ01000083">
    <property type="protein sequence ID" value="KAF0737716.1"/>
    <property type="molecule type" value="Genomic_DNA"/>
</dbReference>
<organism evidence="3 4">
    <name type="scientific">Aphanomyces euteiches</name>
    <dbReference type="NCBI Taxonomy" id="100861"/>
    <lineage>
        <taxon>Eukaryota</taxon>
        <taxon>Sar</taxon>
        <taxon>Stramenopiles</taxon>
        <taxon>Oomycota</taxon>
        <taxon>Saprolegniomycetes</taxon>
        <taxon>Saprolegniales</taxon>
        <taxon>Verrucalvaceae</taxon>
        <taxon>Aphanomyces</taxon>
    </lineage>
</organism>
<dbReference type="Proteomes" id="UP000481153">
    <property type="component" value="Unassembled WGS sequence"/>
</dbReference>
<proteinExistence type="predicted"/>
<evidence type="ECO:0000313" key="3">
    <source>
        <dbReference type="EMBL" id="KAF0737716.1"/>
    </source>
</evidence>
<evidence type="ECO:0000256" key="1">
    <source>
        <dbReference type="SAM" id="Coils"/>
    </source>
</evidence>